<dbReference type="Pfam" id="PF03184">
    <property type="entry name" value="DDE_1"/>
    <property type="match status" value="1"/>
</dbReference>
<evidence type="ECO:0000259" key="1">
    <source>
        <dbReference type="Pfam" id="PF03184"/>
    </source>
</evidence>
<name>A0AAE1L4W2_PETCI</name>
<dbReference type="GO" id="GO:0005634">
    <property type="term" value="C:nucleus"/>
    <property type="evidence" value="ECO:0007669"/>
    <property type="project" value="TreeGrafter"/>
</dbReference>
<protein>
    <recommendedName>
        <fullName evidence="1">DDE-1 domain-containing protein</fullName>
    </recommendedName>
</protein>
<dbReference type="PANTHER" id="PTHR19303:SF73">
    <property type="entry name" value="PROTEIN PDC2"/>
    <property type="match status" value="1"/>
</dbReference>
<sequence length="190" mass="21304">MVQNKQRLDDFDCNEGVAVLNHFVPDCRLKCYQLGIPFKALLLMDNARCHPSYLGDLDPNVKIVFLPPNTTSLVQPLDQEIIANVNKFYYSRLFVHLRAKTDNNEEIRMIEAEDLAMDGPLPETDPDDLPDPTPTVPPVGSHLVVVGGLECPITPQVTGFNARRLGYLTGSPMQVELWVRCQTKSSSKLR</sequence>
<evidence type="ECO:0000313" key="2">
    <source>
        <dbReference type="EMBL" id="KAK3892960.1"/>
    </source>
</evidence>
<organism evidence="2 3">
    <name type="scientific">Petrolisthes cinctipes</name>
    <name type="common">Flat porcelain crab</name>
    <dbReference type="NCBI Taxonomy" id="88211"/>
    <lineage>
        <taxon>Eukaryota</taxon>
        <taxon>Metazoa</taxon>
        <taxon>Ecdysozoa</taxon>
        <taxon>Arthropoda</taxon>
        <taxon>Crustacea</taxon>
        <taxon>Multicrustacea</taxon>
        <taxon>Malacostraca</taxon>
        <taxon>Eumalacostraca</taxon>
        <taxon>Eucarida</taxon>
        <taxon>Decapoda</taxon>
        <taxon>Pleocyemata</taxon>
        <taxon>Anomura</taxon>
        <taxon>Galatheoidea</taxon>
        <taxon>Porcellanidae</taxon>
        <taxon>Petrolisthes</taxon>
    </lineage>
</organism>
<accession>A0AAE1L4W2</accession>
<dbReference type="AlphaFoldDB" id="A0AAE1L4W2"/>
<keyword evidence="3" id="KW-1185">Reference proteome</keyword>
<dbReference type="InterPro" id="IPR050863">
    <property type="entry name" value="CenT-Element_Derived"/>
</dbReference>
<reference evidence="2" key="1">
    <citation type="submission" date="2023-10" db="EMBL/GenBank/DDBJ databases">
        <title>Genome assemblies of two species of porcelain crab, Petrolisthes cinctipes and Petrolisthes manimaculis (Anomura: Porcellanidae).</title>
        <authorList>
            <person name="Angst P."/>
        </authorList>
    </citation>
    <scope>NUCLEOTIDE SEQUENCE</scope>
    <source>
        <strain evidence="2">PB745_01</strain>
        <tissue evidence="2">Gill</tissue>
    </source>
</reference>
<comment type="caution">
    <text evidence="2">The sequence shown here is derived from an EMBL/GenBank/DDBJ whole genome shotgun (WGS) entry which is preliminary data.</text>
</comment>
<dbReference type="EMBL" id="JAWQEG010000237">
    <property type="protein sequence ID" value="KAK3892960.1"/>
    <property type="molecule type" value="Genomic_DNA"/>
</dbReference>
<dbReference type="InterPro" id="IPR004875">
    <property type="entry name" value="DDE_SF_endonuclease_dom"/>
</dbReference>
<gene>
    <name evidence="2" type="ORF">Pcinc_003139</name>
</gene>
<dbReference type="GO" id="GO:0003677">
    <property type="term" value="F:DNA binding"/>
    <property type="evidence" value="ECO:0007669"/>
    <property type="project" value="TreeGrafter"/>
</dbReference>
<proteinExistence type="predicted"/>
<feature type="domain" description="DDE-1" evidence="1">
    <location>
        <begin position="23"/>
        <end position="101"/>
    </location>
</feature>
<dbReference type="PANTHER" id="PTHR19303">
    <property type="entry name" value="TRANSPOSON"/>
    <property type="match status" value="1"/>
</dbReference>
<dbReference type="Proteomes" id="UP001286313">
    <property type="component" value="Unassembled WGS sequence"/>
</dbReference>
<evidence type="ECO:0000313" key="3">
    <source>
        <dbReference type="Proteomes" id="UP001286313"/>
    </source>
</evidence>